<dbReference type="Pfam" id="PF13083">
    <property type="entry name" value="KH_KhpA-B"/>
    <property type="match status" value="1"/>
</dbReference>
<dbReference type="GO" id="GO:0071555">
    <property type="term" value="P:cell wall organization"/>
    <property type="evidence" value="ECO:0007669"/>
    <property type="project" value="UniProtKB-KW"/>
</dbReference>
<dbReference type="CDD" id="cd22533">
    <property type="entry name" value="KH-II_YlqC-like"/>
    <property type="match status" value="1"/>
</dbReference>
<dbReference type="GO" id="GO:0009252">
    <property type="term" value="P:peptidoglycan biosynthetic process"/>
    <property type="evidence" value="ECO:0007669"/>
    <property type="project" value="UniProtKB-UniRule"/>
</dbReference>
<comment type="caution">
    <text evidence="4">The sequence shown here is derived from an EMBL/GenBank/DDBJ whole genome shotgun (WGS) entry which is preliminary data.</text>
</comment>
<keyword evidence="3" id="KW-0143">Chaperone</keyword>
<dbReference type="RefSeq" id="WP_184222112.1">
    <property type="nucleotide sequence ID" value="NZ_JACHIP010000009.1"/>
</dbReference>
<keyword evidence="3" id="KW-0133">Cell shape</keyword>
<dbReference type="GO" id="GO:0003723">
    <property type="term" value="F:RNA binding"/>
    <property type="evidence" value="ECO:0007669"/>
    <property type="project" value="UniProtKB-UniRule"/>
</dbReference>
<comment type="subcellular location">
    <subcellularLocation>
        <location evidence="3">Cytoplasm</location>
    </subcellularLocation>
</comment>
<dbReference type="GO" id="GO:0005737">
    <property type="term" value="C:cytoplasm"/>
    <property type="evidence" value="ECO:0007669"/>
    <property type="project" value="UniProtKB-SubCell"/>
</dbReference>
<comment type="subunit">
    <text evidence="3">Forms a complex with KhpB.</text>
</comment>
<keyword evidence="1 3" id="KW-0963">Cytoplasm</keyword>
<dbReference type="AlphaFoldDB" id="A0A7W7ZHM1"/>
<dbReference type="HAMAP" id="MF_00088">
    <property type="entry name" value="KhpA"/>
    <property type="match status" value="1"/>
</dbReference>
<name>A0A7W7ZHM1_9BACT</name>
<comment type="similarity">
    <text evidence="3">Belongs to the KhpA RNA-binding protein family.</text>
</comment>
<dbReference type="Proteomes" id="UP000540989">
    <property type="component" value="Unassembled WGS sequence"/>
</dbReference>
<comment type="function">
    <text evidence="3">A probable RNA chaperone. Forms a complex with KhpB which binds to cellular RNA and controls its expression. Plays a role in peptidoglycan (PG) homeostasis and cell length regulation.</text>
</comment>
<gene>
    <name evidence="3" type="primary">khpA</name>
    <name evidence="4" type="ORF">HDF16_004788</name>
</gene>
<sequence length="116" mass="12449">MSASGNVRELILGIVRSIVDTPDAVMVDASNEGEGVRFDVRLAEGEIGSVIGPQGRTARSIRIVLSAASMKHGRRMAVNFVEPHSETRSAAGIKCGIECQCLPKVIYPDALEREDL</sequence>
<dbReference type="PANTHER" id="PTHR34654">
    <property type="entry name" value="UPF0109 PROTEIN SCO5592"/>
    <property type="match status" value="1"/>
</dbReference>
<evidence type="ECO:0000256" key="3">
    <source>
        <dbReference type="HAMAP-Rule" id="MF_00088"/>
    </source>
</evidence>
<evidence type="ECO:0000313" key="4">
    <source>
        <dbReference type="EMBL" id="MBB5060052.1"/>
    </source>
</evidence>
<proteinExistence type="inferred from homology"/>
<keyword evidence="2 3" id="KW-0694">RNA-binding</keyword>
<protein>
    <recommendedName>
        <fullName evidence="3">RNA-binding protein KhpA</fullName>
    </recommendedName>
    <alternativeName>
        <fullName evidence="3">KH-domain protein A</fullName>
    </alternativeName>
</protein>
<keyword evidence="3" id="KW-0961">Cell wall biogenesis/degradation</keyword>
<evidence type="ECO:0000313" key="5">
    <source>
        <dbReference type="Proteomes" id="UP000540989"/>
    </source>
</evidence>
<dbReference type="InterPro" id="IPR020627">
    <property type="entry name" value="KhpA"/>
</dbReference>
<reference evidence="4 5" key="1">
    <citation type="submission" date="2020-08" db="EMBL/GenBank/DDBJ databases">
        <title>Genomic Encyclopedia of Type Strains, Phase IV (KMG-V): Genome sequencing to study the core and pangenomes of soil and plant-associated prokaryotes.</title>
        <authorList>
            <person name="Whitman W."/>
        </authorList>
    </citation>
    <scope>NUCLEOTIDE SEQUENCE [LARGE SCALE GENOMIC DNA]</scope>
    <source>
        <strain evidence="4 5">M8UP14</strain>
    </source>
</reference>
<dbReference type="PANTHER" id="PTHR34654:SF1">
    <property type="entry name" value="RNA-BINDING PROTEIN KHPA"/>
    <property type="match status" value="1"/>
</dbReference>
<evidence type="ECO:0000256" key="1">
    <source>
        <dbReference type="ARBA" id="ARBA00022490"/>
    </source>
</evidence>
<dbReference type="GO" id="GO:0008360">
    <property type="term" value="P:regulation of cell shape"/>
    <property type="evidence" value="ECO:0007669"/>
    <property type="project" value="UniProtKB-KW"/>
</dbReference>
<keyword evidence="5" id="KW-1185">Reference proteome</keyword>
<dbReference type="EMBL" id="JACHIP010000009">
    <property type="protein sequence ID" value="MBB5060052.1"/>
    <property type="molecule type" value="Genomic_DNA"/>
</dbReference>
<organism evidence="4 5">
    <name type="scientific">Granulicella aggregans</name>
    <dbReference type="NCBI Taxonomy" id="474949"/>
    <lineage>
        <taxon>Bacteria</taxon>
        <taxon>Pseudomonadati</taxon>
        <taxon>Acidobacteriota</taxon>
        <taxon>Terriglobia</taxon>
        <taxon>Terriglobales</taxon>
        <taxon>Acidobacteriaceae</taxon>
        <taxon>Granulicella</taxon>
    </lineage>
</organism>
<evidence type="ECO:0000256" key="2">
    <source>
        <dbReference type="ARBA" id="ARBA00022884"/>
    </source>
</evidence>
<accession>A0A7W7ZHM1</accession>